<evidence type="ECO:0000313" key="1">
    <source>
        <dbReference type="EMBL" id="SHJ67328.1"/>
    </source>
</evidence>
<organism evidence="1 2">
    <name type="scientific">Arenibacter nanhaiticus</name>
    <dbReference type="NCBI Taxonomy" id="558155"/>
    <lineage>
        <taxon>Bacteria</taxon>
        <taxon>Pseudomonadati</taxon>
        <taxon>Bacteroidota</taxon>
        <taxon>Flavobacteriia</taxon>
        <taxon>Flavobacteriales</taxon>
        <taxon>Flavobacteriaceae</taxon>
        <taxon>Arenibacter</taxon>
    </lineage>
</organism>
<dbReference type="STRING" id="558155.SAMN04487911_13015"/>
<dbReference type="EMBL" id="FQYX01000030">
    <property type="protein sequence ID" value="SHJ67328.1"/>
    <property type="molecule type" value="Genomic_DNA"/>
</dbReference>
<dbReference type="OrthoDB" id="9948987at2"/>
<evidence type="ECO:0000313" key="2">
    <source>
        <dbReference type="Proteomes" id="UP000184231"/>
    </source>
</evidence>
<protein>
    <submittedName>
        <fullName evidence="1">Uncharacterized protein</fullName>
    </submittedName>
</protein>
<keyword evidence="2" id="KW-1185">Reference proteome</keyword>
<gene>
    <name evidence="1" type="ORF">SAMN04487911_13015</name>
</gene>
<dbReference type="AlphaFoldDB" id="A0A1M6L7X2"/>
<name>A0A1M6L7X2_9FLAO</name>
<dbReference type="Proteomes" id="UP000184231">
    <property type="component" value="Unassembled WGS sequence"/>
</dbReference>
<dbReference type="RefSeq" id="WP_072765554.1">
    <property type="nucleotide sequence ID" value="NZ_FQYX01000030.1"/>
</dbReference>
<accession>A0A1M6L7X2</accession>
<sequence>MEKDFFKRPEFQNRLDKANEKISSYLTEKGYILKDLKAEELIQWHDITPEERNVYPNEKCPTEIKNIVAEIIQDEFNIGE</sequence>
<reference evidence="1 2" key="1">
    <citation type="submission" date="2016-11" db="EMBL/GenBank/DDBJ databases">
        <authorList>
            <person name="Jaros S."/>
            <person name="Januszkiewicz K."/>
            <person name="Wedrychowicz H."/>
        </authorList>
    </citation>
    <scope>NUCLEOTIDE SEQUENCE [LARGE SCALE GENOMIC DNA]</scope>
    <source>
        <strain evidence="1 2">CGMCC 1.8863</strain>
    </source>
</reference>
<proteinExistence type="predicted"/>